<sequence>MKWMRRPTAGGDRGSETIAAAIVTPLLLILLCLAIGGGRIVMAGSKVDAAAEDAARAASISRTYTSAQSEATAAAARSLNDQGIHCASTSTSVDASGLAVPVGQVGTVTVTVSCTVAMSDLLLPGAPGSKTMTSRFTSVVDAYRSRES</sequence>
<dbReference type="Pfam" id="PF07811">
    <property type="entry name" value="TadE"/>
    <property type="match status" value="1"/>
</dbReference>
<evidence type="ECO:0000259" key="1">
    <source>
        <dbReference type="Pfam" id="PF07811"/>
    </source>
</evidence>
<name>A0ABS8EIK0_9ACTN</name>
<evidence type="ECO:0000313" key="3">
    <source>
        <dbReference type="Proteomes" id="UP001520654"/>
    </source>
</evidence>
<keyword evidence="3" id="KW-1185">Reference proteome</keyword>
<evidence type="ECO:0000313" key="2">
    <source>
        <dbReference type="EMBL" id="MCC0100678.1"/>
    </source>
</evidence>
<organism evidence="2 3">
    <name type="scientific">Streptomyces flavotricini</name>
    <dbReference type="NCBI Taxonomy" id="66888"/>
    <lineage>
        <taxon>Bacteria</taxon>
        <taxon>Bacillati</taxon>
        <taxon>Actinomycetota</taxon>
        <taxon>Actinomycetes</taxon>
        <taxon>Kitasatosporales</taxon>
        <taxon>Streptomycetaceae</taxon>
        <taxon>Streptomyces</taxon>
    </lineage>
</organism>
<gene>
    <name evidence="2" type="ORF">K7B10_39190</name>
</gene>
<proteinExistence type="predicted"/>
<dbReference type="EMBL" id="JAINUL010000001">
    <property type="protein sequence ID" value="MCC0100678.1"/>
    <property type="molecule type" value="Genomic_DNA"/>
</dbReference>
<dbReference type="Proteomes" id="UP001520654">
    <property type="component" value="Unassembled WGS sequence"/>
</dbReference>
<reference evidence="2 3" key="1">
    <citation type="submission" date="2021-08" db="EMBL/GenBank/DDBJ databases">
        <title>Genomic Architecture of Streptomyces flavotricini NGL1 and Streptomyces erythrochromogenes HMS4 With Differential Plant Beneficial attributes and laccase production capabilities.</title>
        <authorList>
            <person name="Salwan R."/>
            <person name="Kaur R."/>
            <person name="Sharma V."/>
        </authorList>
    </citation>
    <scope>NUCLEOTIDE SEQUENCE [LARGE SCALE GENOMIC DNA]</scope>
    <source>
        <strain evidence="2 3">NGL1</strain>
    </source>
</reference>
<accession>A0ABS8EIK0</accession>
<comment type="caution">
    <text evidence="2">The sequence shown here is derived from an EMBL/GenBank/DDBJ whole genome shotgun (WGS) entry which is preliminary data.</text>
</comment>
<feature type="domain" description="TadE-like" evidence="1">
    <location>
        <begin position="20"/>
        <end position="56"/>
    </location>
</feature>
<protein>
    <submittedName>
        <fullName evidence="2">Pilus assembly protein</fullName>
    </submittedName>
</protein>
<dbReference type="InterPro" id="IPR012495">
    <property type="entry name" value="TadE-like_dom"/>
</dbReference>